<organism evidence="1 2">
    <name type="scientific">Aliiglaciecola litoralis</name>
    <dbReference type="NCBI Taxonomy" id="582857"/>
    <lineage>
        <taxon>Bacteria</taxon>
        <taxon>Pseudomonadati</taxon>
        <taxon>Pseudomonadota</taxon>
        <taxon>Gammaproteobacteria</taxon>
        <taxon>Alteromonadales</taxon>
        <taxon>Alteromonadaceae</taxon>
        <taxon>Aliiglaciecola</taxon>
    </lineage>
</organism>
<dbReference type="EMBL" id="BAAAFD010000002">
    <property type="protein sequence ID" value="GAA0855103.1"/>
    <property type="molecule type" value="Genomic_DNA"/>
</dbReference>
<evidence type="ECO:0000313" key="1">
    <source>
        <dbReference type="EMBL" id="GAA0855103.1"/>
    </source>
</evidence>
<keyword evidence="2" id="KW-1185">Reference proteome</keyword>
<comment type="caution">
    <text evidence="1">The sequence shown here is derived from an EMBL/GenBank/DDBJ whole genome shotgun (WGS) entry which is preliminary data.</text>
</comment>
<evidence type="ECO:0000313" key="2">
    <source>
        <dbReference type="Proteomes" id="UP001500359"/>
    </source>
</evidence>
<proteinExistence type="predicted"/>
<sequence>MACKLFVERLGVTNKESSERTIRVLSRDAAANVVGGSCRANYATFRPTTFEQRQVNPMSPFEKEI</sequence>
<gene>
    <name evidence="1" type="ORF">GCM10009114_13380</name>
</gene>
<protein>
    <submittedName>
        <fullName evidence="1">Uncharacterized protein</fullName>
    </submittedName>
</protein>
<accession>A0ABN1LF66</accession>
<name>A0ABN1LF66_9ALTE</name>
<reference evidence="1 2" key="1">
    <citation type="journal article" date="2019" name="Int. J. Syst. Evol. Microbiol.">
        <title>The Global Catalogue of Microorganisms (GCM) 10K type strain sequencing project: providing services to taxonomists for standard genome sequencing and annotation.</title>
        <authorList>
            <consortium name="The Broad Institute Genomics Platform"/>
            <consortium name="The Broad Institute Genome Sequencing Center for Infectious Disease"/>
            <person name="Wu L."/>
            <person name="Ma J."/>
        </authorList>
    </citation>
    <scope>NUCLEOTIDE SEQUENCE [LARGE SCALE GENOMIC DNA]</scope>
    <source>
        <strain evidence="1 2">JCM 15896</strain>
    </source>
</reference>
<dbReference type="Proteomes" id="UP001500359">
    <property type="component" value="Unassembled WGS sequence"/>
</dbReference>